<dbReference type="GO" id="GO:0003723">
    <property type="term" value="F:RNA binding"/>
    <property type="evidence" value="ECO:0007669"/>
    <property type="project" value="UniProtKB-KW"/>
</dbReference>
<protein>
    <recommendedName>
        <fullName evidence="9">SPOC domain-containing protein</fullName>
    </recommendedName>
</protein>
<evidence type="ECO:0000256" key="5">
    <source>
        <dbReference type="ARBA" id="ARBA00023163"/>
    </source>
</evidence>
<dbReference type="InterPro" id="IPR010912">
    <property type="entry name" value="SPOC_met"/>
</dbReference>
<feature type="compositionally biased region" description="Polar residues" evidence="8">
    <location>
        <begin position="596"/>
        <end position="617"/>
    </location>
</feature>
<reference evidence="10 11" key="1">
    <citation type="submission" date="2024-10" db="EMBL/GenBank/DDBJ databases">
        <authorList>
            <person name="Kim D."/>
        </authorList>
    </citation>
    <scope>NUCLEOTIDE SEQUENCE [LARGE SCALE GENOMIC DNA]</scope>
    <source>
        <strain evidence="10">BH-2024</strain>
    </source>
</reference>
<dbReference type="GO" id="GO:0005634">
    <property type="term" value="C:nucleus"/>
    <property type="evidence" value="ECO:0007669"/>
    <property type="project" value="UniProtKB-SubCell"/>
</dbReference>
<organism evidence="10 11">
    <name type="scientific">Heterodera trifolii</name>
    <dbReference type="NCBI Taxonomy" id="157864"/>
    <lineage>
        <taxon>Eukaryota</taxon>
        <taxon>Metazoa</taxon>
        <taxon>Ecdysozoa</taxon>
        <taxon>Nematoda</taxon>
        <taxon>Chromadorea</taxon>
        <taxon>Rhabditida</taxon>
        <taxon>Tylenchina</taxon>
        <taxon>Tylenchomorpha</taxon>
        <taxon>Tylenchoidea</taxon>
        <taxon>Heteroderidae</taxon>
        <taxon>Heteroderinae</taxon>
        <taxon>Heterodera</taxon>
    </lineage>
</organism>
<evidence type="ECO:0000313" key="10">
    <source>
        <dbReference type="EMBL" id="KAL3119149.1"/>
    </source>
</evidence>
<feature type="region of interest" description="Disordered" evidence="8">
    <location>
        <begin position="74"/>
        <end position="104"/>
    </location>
</feature>
<dbReference type="SUPFAM" id="SSF100939">
    <property type="entry name" value="SPOC domain-like"/>
    <property type="match status" value="1"/>
</dbReference>
<evidence type="ECO:0000256" key="6">
    <source>
        <dbReference type="ARBA" id="ARBA00023242"/>
    </source>
</evidence>
<dbReference type="FunFam" id="2.40.290.10:FF:000002">
    <property type="entry name" value="Spen family transcriptional repressor"/>
    <property type="match status" value="1"/>
</dbReference>
<feature type="compositionally biased region" description="Polar residues" evidence="8">
    <location>
        <begin position="438"/>
        <end position="451"/>
    </location>
</feature>
<feature type="compositionally biased region" description="Basic and acidic residues" evidence="8">
    <location>
        <begin position="1"/>
        <end position="11"/>
    </location>
</feature>
<evidence type="ECO:0000259" key="9">
    <source>
        <dbReference type="PROSITE" id="PS50917"/>
    </source>
</evidence>
<feature type="region of interest" description="Disordered" evidence="8">
    <location>
        <begin position="367"/>
        <end position="406"/>
    </location>
</feature>
<keyword evidence="3" id="KW-0805">Transcription regulation</keyword>
<feature type="compositionally biased region" description="Low complexity" evidence="8">
    <location>
        <begin position="618"/>
        <end position="637"/>
    </location>
</feature>
<sequence length="1100" mass="124367">MEAELLRRMEERNEEEAAVASLGLQTKADLRQSQDINQPQIDAIGQMHEIGWKVLERPSEKEVKLEKVTEMVEEEKEKNMEEKVEEETVSREEDKTANEEPPVDKSVGFKFETVERRASNESVDSHMAGVGNGFVEVDAEHLRQQKREQDALERLAEERRRTEETVKRMDETVDAVATNSALLQHQNQESTALIMQQIASPNVAQQQLTIDLFQRSNQQQNAHQITTTTNGTFPQQRDGVVVESDYYYSTNMAMSGQAQNQLQQQREAVVQTVPVNAPITIQSQYIQQQPQHQQTVHSLQQQHFSLPSPAEAVLLTMSATSGASVSNSSVTTATTSYHPALVPTTVTSVHHQQQQQQQQIFHHFGHGQLQQQQHFQQQPHEQQQQFPQLQQQEFPQQHQLAHHLQQQHPLYPSLPQQKQSELIVKQPQVASSIPAGTASEQQQQKQPQTMASAMIAQQRKMSDIKLSQQQHHQTALAMAQPIQQNAAIGQPVQRSPIVHHQQQGFVDRRLLDAQTQQLQQGQQHQHQQQQHARIEQPQIQQRQQFQMQHIVQSPPIVPKQQQVPSVAATTSSVQNQFPQQVQQAKQQNVLARQRKAQPQQVPTTLAQQQKQQPNISGQYSQQQEQQRQQHYQQQQLQPDTLSAMSTTGLMDHQSLVTLYQHLRDQQVLHQAQQMPSISAAMIAAASASTQFPPATLSKWHSIVTPPSSLAQGGALEEFLRHGLLAPQASSFAPSSGRGAESVGTSAMAAPTSFDELFQPKISNTSSSPRAFSLNQPQMHQQILANVPQRNAAATNISHQQQQQQQTQQISGASALNKQMHTDHQQRQPHQAVQQHAMLGQTAEKQHQLQQPIPQQMQQQILQHPIHQQQQQQMQQQHQIQQHQLAQQQPHFVPANVPLQPPPQHILPAAEPQQHQEQVQQLAQQKMVKKQSSANKYPVLWQGQLAMKNADTLVQMHKVCGNESLVQQMNTELSSVNENGIPLLRINQRMRLEHTHLENLIRKMEREDNQLALICLPCGRDREDVVIQTQKMNISFIEYFSSKSAAGIVSSGPTQQPSAMVAHIFPPSDFSRMLLSRNAPDLLRTVESLNAGYLFVILTNK</sequence>
<feature type="domain" description="SPOC" evidence="9">
    <location>
        <begin position="929"/>
        <end position="1099"/>
    </location>
</feature>
<feature type="compositionally biased region" description="Polar residues" evidence="8">
    <location>
        <begin position="809"/>
        <end position="818"/>
    </location>
</feature>
<keyword evidence="6" id="KW-0539">Nucleus</keyword>
<dbReference type="CDD" id="cd21543">
    <property type="entry name" value="SPOC_SHARP"/>
    <property type="match status" value="1"/>
</dbReference>
<evidence type="ECO:0000256" key="8">
    <source>
        <dbReference type="SAM" id="MobiDB-lite"/>
    </source>
</evidence>
<dbReference type="AlphaFoldDB" id="A0ABD2LVD0"/>
<keyword evidence="4 7" id="KW-0175">Coiled coil</keyword>
<feature type="coiled-coil region" evidence="7">
    <location>
        <begin position="142"/>
        <end position="172"/>
    </location>
</feature>
<feature type="region of interest" description="Disordered" evidence="8">
    <location>
        <begin position="1"/>
        <end position="20"/>
    </location>
</feature>
<feature type="region of interest" description="Disordered" evidence="8">
    <location>
        <begin position="515"/>
        <end position="547"/>
    </location>
</feature>
<evidence type="ECO:0000256" key="2">
    <source>
        <dbReference type="ARBA" id="ARBA00022884"/>
    </source>
</evidence>
<comment type="subcellular location">
    <subcellularLocation>
        <location evidence="1">Nucleus</location>
    </subcellularLocation>
</comment>
<evidence type="ECO:0000256" key="3">
    <source>
        <dbReference type="ARBA" id="ARBA00023015"/>
    </source>
</evidence>
<feature type="region of interest" description="Disordered" evidence="8">
    <location>
        <begin position="791"/>
        <end position="887"/>
    </location>
</feature>
<proteinExistence type="predicted"/>
<dbReference type="Pfam" id="PF07744">
    <property type="entry name" value="SPOC"/>
    <property type="match status" value="1"/>
</dbReference>
<evidence type="ECO:0000313" key="11">
    <source>
        <dbReference type="Proteomes" id="UP001620626"/>
    </source>
</evidence>
<feature type="compositionally biased region" description="Low complexity" evidence="8">
    <location>
        <begin position="799"/>
        <end position="808"/>
    </location>
</feature>
<feature type="compositionally biased region" description="Low complexity" evidence="8">
    <location>
        <begin position="847"/>
        <end position="887"/>
    </location>
</feature>
<keyword evidence="5" id="KW-0804">Transcription</keyword>
<evidence type="ECO:0000256" key="1">
    <source>
        <dbReference type="ARBA" id="ARBA00004123"/>
    </source>
</evidence>
<feature type="region of interest" description="Disordered" evidence="8">
    <location>
        <begin position="419"/>
        <end position="461"/>
    </location>
</feature>
<keyword evidence="11" id="KW-1185">Reference proteome</keyword>
<name>A0ABD2LVD0_9BILA</name>
<gene>
    <name evidence="10" type="ORF">niasHT_003932</name>
</gene>
<dbReference type="InterPro" id="IPR016194">
    <property type="entry name" value="SPOC-like_C_dom_sf"/>
</dbReference>
<feature type="compositionally biased region" description="Basic and acidic residues" evidence="8">
    <location>
        <begin position="74"/>
        <end position="98"/>
    </location>
</feature>
<dbReference type="Proteomes" id="UP001620626">
    <property type="component" value="Unassembled WGS sequence"/>
</dbReference>
<dbReference type="EMBL" id="JBICBT010000258">
    <property type="protein sequence ID" value="KAL3119149.1"/>
    <property type="molecule type" value="Genomic_DNA"/>
</dbReference>
<keyword evidence="2" id="KW-0694">RNA-binding</keyword>
<comment type="caution">
    <text evidence="10">The sequence shown here is derived from an EMBL/GenBank/DDBJ whole genome shotgun (WGS) entry which is preliminary data.</text>
</comment>
<evidence type="ECO:0000256" key="7">
    <source>
        <dbReference type="SAM" id="Coils"/>
    </source>
</evidence>
<evidence type="ECO:0000256" key="4">
    <source>
        <dbReference type="ARBA" id="ARBA00023054"/>
    </source>
</evidence>
<dbReference type="PROSITE" id="PS50917">
    <property type="entry name" value="SPOC"/>
    <property type="match status" value="1"/>
</dbReference>
<feature type="region of interest" description="Disordered" evidence="8">
    <location>
        <begin position="584"/>
        <end position="637"/>
    </location>
</feature>
<accession>A0ABD2LVD0</accession>
<dbReference type="InterPro" id="IPR012921">
    <property type="entry name" value="SPOC_C"/>
</dbReference>
<dbReference type="Gene3D" id="2.40.290.10">
    <property type="match status" value="1"/>
</dbReference>